<organism evidence="1 2">
    <name type="scientific">Methylocaldum marinum</name>
    <dbReference type="NCBI Taxonomy" id="1432792"/>
    <lineage>
        <taxon>Bacteria</taxon>
        <taxon>Pseudomonadati</taxon>
        <taxon>Pseudomonadota</taxon>
        <taxon>Gammaproteobacteria</taxon>
        <taxon>Methylococcales</taxon>
        <taxon>Methylococcaceae</taxon>
        <taxon>Methylocaldum</taxon>
    </lineage>
</organism>
<dbReference type="KEGG" id="mmai:sS8_1525"/>
<keyword evidence="2" id="KW-1185">Reference proteome</keyword>
<accession>A0A250KPL4</accession>
<protein>
    <submittedName>
        <fullName evidence="1">Amidohydrolase</fullName>
    </submittedName>
</protein>
<dbReference type="EMBL" id="AP017928">
    <property type="protein sequence ID" value="BBA33484.1"/>
    <property type="molecule type" value="Genomic_DNA"/>
</dbReference>
<evidence type="ECO:0000313" key="2">
    <source>
        <dbReference type="Proteomes" id="UP000266313"/>
    </source>
</evidence>
<evidence type="ECO:0000313" key="1">
    <source>
        <dbReference type="EMBL" id="BBA33484.1"/>
    </source>
</evidence>
<dbReference type="GO" id="GO:0016787">
    <property type="term" value="F:hydrolase activity"/>
    <property type="evidence" value="ECO:0007669"/>
    <property type="project" value="UniProtKB-KW"/>
</dbReference>
<dbReference type="AlphaFoldDB" id="A0A250KPL4"/>
<keyword evidence="1" id="KW-0378">Hydrolase</keyword>
<proteinExistence type="predicted"/>
<sequence>MARLVCQTPRIHPRDRIRRILVQIEPARQSNRVLADEPPDLGIIVPERIVVRPGLVVGVLARLAQRTVGGERRWPVGFGQDRAEPLPRALKRCGLGSPGVHERMLW</sequence>
<reference evidence="1 2" key="1">
    <citation type="submission" date="2016-12" db="EMBL/GenBank/DDBJ databases">
        <title>Genome sequencing of Methylocaldum marinum.</title>
        <authorList>
            <person name="Takeuchi M."/>
            <person name="Kamagata Y."/>
            <person name="Hiraoka S."/>
            <person name="Oshima K."/>
            <person name="Hattori M."/>
            <person name="Iwasaki W."/>
        </authorList>
    </citation>
    <scope>NUCLEOTIDE SEQUENCE [LARGE SCALE GENOMIC DNA]</scope>
    <source>
        <strain evidence="1 2">S8</strain>
    </source>
</reference>
<dbReference type="Proteomes" id="UP000266313">
    <property type="component" value="Chromosome"/>
</dbReference>
<name>A0A250KPL4_9GAMM</name>
<gene>
    <name evidence="1" type="ORF">sS8_1525</name>
</gene>